<evidence type="ECO:0000313" key="3">
    <source>
        <dbReference type="Proteomes" id="UP000737391"/>
    </source>
</evidence>
<feature type="region of interest" description="Disordered" evidence="1">
    <location>
        <begin position="1"/>
        <end position="173"/>
    </location>
</feature>
<feature type="compositionally biased region" description="Low complexity" evidence="1">
    <location>
        <begin position="143"/>
        <end position="154"/>
    </location>
</feature>
<reference evidence="2" key="1">
    <citation type="submission" date="2020-01" db="EMBL/GenBank/DDBJ databases">
        <title>Identification and distribution of gene clusters putatively required for synthesis of sphingolipid metabolism inhibitors in phylogenetically diverse species of the filamentous fungus Fusarium.</title>
        <authorList>
            <person name="Kim H.-S."/>
            <person name="Busman M."/>
            <person name="Brown D.W."/>
            <person name="Divon H."/>
            <person name="Uhlig S."/>
            <person name="Proctor R.H."/>
        </authorList>
    </citation>
    <scope>NUCLEOTIDE SEQUENCE</scope>
    <source>
        <strain evidence="2">NRRL 31653</strain>
    </source>
</reference>
<accession>A0A9P5AZ28</accession>
<dbReference type="OrthoDB" id="5106018at2759"/>
<name>A0A9P5AZ28_9HYPO</name>
<feature type="compositionally biased region" description="Basic and acidic residues" evidence="1">
    <location>
        <begin position="64"/>
        <end position="84"/>
    </location>
</feature>
<proteinExistence type="predicted"/>
<feature type="compositionally biased region" description="Acidic residues" evidence="1">
    <location>
        <begin position="38"/>
        <end position="47"/>
    </location>
</feature>
<protein>
    <submittedName>
        <fullName evidence="2">Uncharacterized protein</fullName>
    </submittedName>
</protein>
<gene>
    <name evidence="2" type="ORF">FAGAP_12885</name>
</gene>
<organism evidence="2 3">
    <name type="scientific">Fusarium agapanthi</name>
    <dbReference type="NCBI Taxonomy" id="1803897"/>
    <lineage>
        <taxon>Eukaryota</taxon>
        <taxon>Fungi</taxon>
        <taxon>Dikarya</taxon>
        <taxon>Ascomycota</taxon>
        <taxon>Pezizomycotina</taxon>
        <taxon>Sordariomycetes</taxon>
        <taxon>Hypocreomycetidae</taxon>
        <taxon>Hypocreales</taxon>
        <taxon>Nectriaceae</taxon>
        <taxon>Fusarium</taxon>
        <taxon>Fusarium fujikuroi species complex</taxon>
    </lineage>
</organism>
<feature type="non-terminal residue" evidence="2">
    <location>
        <position position="1"/>
    </location>
</feature>
<dbReference type="EMBL" id="LUFC02001483">
    <property type="protein sequence ID" value="KAF4473783.1"/>
    <property type="molecule type" value="Genomic_DNA"/>
</dbReference>
<comment type="caution">
    <text evidence="2">The sequence shown here is derived from an EMBL/GenBank/DDBJ whole genome shotgun (WGS) entry which is preliminary data.</text>
</comment>
<feature type="compositionally biased region" description="Low complexity" evidence="1">
    <location>
        <begin position="25"/>
        <end position="37"/>
    </location>
</feature>
<evidence type="ECO:0000313" key="2">
    <source>
        <dbReference type="EMBL" id="KAF4473783.1"/>
    </source>
</evidence>
<keyword evidence="3" id="KW-1185">Reference proteome</keyword>
<dbReference type="Proteomes" id="UP000737391">
    <property type="component" value="Unassembled WGS sequence"/>
</dbReference>
<dbReference type="AlphaFoldDB" id="A0A9P5AZ28"/>
<evidence type="ECO:0000256" key="1">
    <source>
        <dbReference type="SAM" id="MobiDB-lite"/>
    </source>
</evidence>
<feature type="compositionally biased region" description="Low complexity" evidence="1">
    <location>
        <begin position="96"/>
        <end position="133"/>
    </location>
</feature>
<sequence>KEKEAKAQADTKAQGEQADAKGKAQADQADANSQADAEAQEEQADTNDDVREAHSATDWNKAQDPNKPRQDKDTEPPRPVKQESAEPDLSSIPTANSSDSSQSPSPGPDSSSNPSERSTSASSTSSPGTSASPVPQPSNGILPTTETKSSSPETARGLSPEAADAEEKAQNAISKAQEAQTELERAQRVATEAVDIARTLGAAVTYIPDLQPNDPSAIMIPASMRPEKKPAMGRIRYNTDKGYFLVSEPWQHGLHRTYMFSGSRYATYKKAFTNNHGETLIADDDTGENDEPLMIWKIVIEDIAVLKKAGRIYRVLVTWRDKEDPNSELKLSNITSMRQRFGQATNQRLAFEQVLRGLAPDWALPKAIKDHEDAKALFVREHTPALIRAGSCLP</sequence>